<reference evidence="1 2" key="1">
    <citation type="journal article" date="2021" name="Front. Microbiol.">
        <title>Comprehensive Comparative Genomics and Phenotyping of Methylobacterium Species.</title>
        <authorList>
            <person name="Alessa O."/>
            <person name="Ogura Y."/>
            <person name="Fujitani Y."/>
            <person name="Takami H."/>
            <person name="Hayashi T."/>
            <person name="Sahin N."/>
            <person name="Tani A."/>
        </authorList>
    </citation>
    <scope>NUCLEOTIDE SEQUENCE [LARGE SCALE GENOMIC DNA]</scope>
    <source>
        <strain evidence="1 2">DSM 23679</strain>
    </source>
</reference>
<evidence type="ECO:0000313" key="2">
    <source>
        <dbReference type="Proteomes" id="UP001055117"/>
    </source>
</evidence>
<keyword evidence="2" id="KW-1185">Reference proteome</keyword>
<accession>A0ABQ4QH86</accession>
<gene>
    <name evidence="1" type="ORF">AFCDBAGC_2276</name>
</gene>
<sequence length="33" mass="3959">MTQPAPKPGLFSQMLRLWLEHNQRMLDMRMGPF</sequence>
<organism evidence="1 2">
    <name type="scientific">Methylobacterium cerastii</name>
    <dbReference type="NCBI Taxonomy" id="932741"/>
    <lineage>
        <taxon>Bacteria</taxon>
        <taxon>Pseudomonadati</taxon>
        <taxon>Pseudomonadota</taxon>
        <taxon>Alphaproteobacteria</taxon>
        <taxon>Hyphomicrobiales</taxon>
        <taxon>Methylobacteriaceae</taxon>
        <taxon>Methylobacterium</taxon>
    </lineage>
</organism>
<protein>
    <submittedName>
        <fullName evidence="1">Uncharacterized protein</fullName>
    </submittedName>
</protein>
<proteinExistence type="predicted"/>
<dbReference type="Proteomes" id="UP001055117">
    <property type="component" value="Unassembled WGS sequence"/>
</dbReference>
<dbReference type="EMBL" id="BPQG01000032">
    <property type="protein sequence ID" value="GJD44409.1"/>
    <property type="molecule type" value="Genomic_DNA"/>
</dbReference>
<name>A0ABQ4QH86_9HYPH</name>
<comment type="caution">
    <text evidence="1">The sequence shown here is derived from an EMBL/GenBank/DDBJ whole genome shotgun (WGS) entry which is preliminary data.</text>
</comment>
<evidence type="ECO:0000313" key="1">
    <source>
        <dbReference type="EMBL" id="GJD44409.1"/>
    </source>
</evidence>